<dbReference type="OrthoDB" id="2791300at2759"/>
<reference evidence="1" key="1">
    <citation type="journal article" date="2018" name="Genome Biol. Evol.">
        <title>Genomics and development of Lentinus tigrinus, a white-rot wood-decaying mushroom with dimorphic fruiting bodies.</title>
        <authorList>
            <person name="Wu B."/>
            <person name="Xu Z."/>
            <person name="Knudson A."/>
            <person name="Carlson A."/>
            <person name="Chen N."/>
            <person name="Kovaka S."/>
            <person name="LaButti K."/>
            <person name="Lipzen A."/>
            <person name="Pennachio C."/>
            <person name="Riley R."/>
            <person name="Schakwitz W."/>
            <person name="Umezawa K."/>
            <person name="Ohm R.A."/>
            <person name="Grigoriev I.V."/>
            <person name="Nagy L.G."/>
            <person name="Gibbons J."/>
            <person name="Hibbett D."/>
        </authorList>
    </citation>
    <scope>NUCLEOTIDE SEQUENCE [LARGE SCALE GENOMIC DNA]</scope>
    <source>
        <strain evidence="1">ALCF2SS1-6</strain>
    </source>
</reference>
<keyword evidence="2" id="KW-1185">Reference proteome</keyword>
<proteinExistence type="predicted"/>
<dbReference type="EMBL" id="ML122342">
    <property type="protein sequence ID" value="RPD52741.1"/>
    <property type="molecule type" value="Genomic_DNA"/>
</dbReference>
<protein>
    <submittedName>
        <fullName evidence="1">Uncharacterized protein</fullName>
    </submittedName>
</protein>
<feature type="non-terminal residue" evidence="1">
    <location>
        <position position="1"/>
    </location>
</feature>
<organism evidence="1 2">
    <name type="scientific">Lentinus tigrinus ALCF2SS1-6</name>
    <dbReference type="NCBI Taxonomy" id="1328759"/>
    <lineage>
        <taxon>Eukaryota</taxon>
        <taxon>Fungi</taxon>
        <taxon>Dikarya</taxon>
        <taxon>Basidiomycota</taxon>
        <taxon>Agaricomycotina</taxon>
        <taxon>Agaricomycetes</taxon>
        <taxon>Polyporales</taxon>
        <taxon>Polyporaceae</taxon>
        <taxon>Lentinus</taxon>
    </lineage>
</organism>
<evidence type="ECO:0000313" key="2">
    <source>
        <dbReference type="Proteomes" id="UP000313359"/>
    </source>
</evidence>
<sequence>DKAKSMMIKMVNSLTTDSEIGGPMVAMNLLKHSDYYTAHKFRACYWRGYQLEVM</sequence>
<accession>A0A5C2RNP8</accession>
<dbReference type="STRING" id="1328759.A0A5C2RNP8"/>
<feature type="non-terminal residue" evidence="1">
    <location>
        <position position="54"/>
    </location>
</feature>
<dbReference type="Proteomes" id="UP000313359">
    <property type="component" value="Unassembled WGS sequence"/>
</dbReference>
<evidence type="ECO:0000313" key="1">
    <source>
        <dbReference type="EMBL" id="RPD52741.1"/>
    </source>
</evidence>
<gene>
    <name evidence="1" type="ORF">L227DRAFT_468677</name>
</gene>
<dbReference type="AlphaFoldDB" id="A0A5C2RNP8"/>
<name>A0A5C2RNP8_9APHY</name>